<keyword evidence="2" id="KW-0472">Membrane</keyword>
<evidence type="ECO:0000256" key="1">
    <source>
        <dbReference type="ARBA" id="ARBA00022801"/>
    </source>
</evidence>
<feature type="domain" description="Alpha/beta hydrolase fold-3" evidence="3">
    <location>
        <begin position="164"/>
        <end position="377"/>
    </location>
</feature>
<dbReference type="SUPFAM" id="SSF53474">
    <property type="entry name" value="alpha/beta-Hydrolases"/>
    <property type="match status" value="1"/>
</dbReference>
<dbReference type="HOGENOM" id="CLU_019364_1_0_1"/>
<keyword evidence="5" id="KW-1185">Reference proteome</keyword>
<accession>M2R4Y1</accession>
<dbReference type="InterPro" id="IPR013094">
    <property type="entry name" value="AB_hydrolase_3"/>
</dbReference>
<gene>
    <name evidence="4" type="ORF">CERSUDRAFT_126382</name>
</gene>
<feature type="transmembrane region" description="Helical" evidence="2">
    <location>
        <begin position="16"/>
        <end position="41"/>
    </location>
</feature>
<protein>
    <recommendedName>
        <fullName evidence="3">Alpha/beta hydrolase fold-3 domain-containing protein</fullName>
    </recommendedName>
</protein>
<keyword evidence="1" id="KW-0378">Hydrolase</keyword>
<dbReference type="EMBL" id="KB445807">
    <property type="protein sequence ID" value="EMD33262.1"/>
    <property type="molecule type" value="Genomic_DNA"/>
</dbReference>
<keyword evidence="2" id="KW-1133">Transmembrane helix</keyword>
<dbReference type="Pfam" id="PF07859">
    <property type="entry name" value="Abhydrolase_3"/>
    <property type="match status" value="1"/>
</dbReference>
<dbReference type="Proteomes" id="UP000016930">
    <property type="component" value="Unassembled WGS sequence"/>
</dbReference>
<evidence type="ECO:0000256" key="2">
    <source>
        <dbReference type="SAM" id="Phobius"/>
    </source>
</evidence>
<dbReference type="GO" id="GO:0016787">
    <property type="term" value="F:hydrolase activity"/>
    <property type="evidence" value="ECO:0007669"/>
    <property type="project" value="UniProtKB-KW"/>
</dbReference>
<dbReference type="Gene3D" id="3.40.50.1820">
    <property type="entry name" value="alpha/beta hydrolase"/>
    <property type="match status" value="1"/>
</dbReference>
<reference evidence="4 5" key="1">
    <citation type="journal article" date="2012" name="Proc. Natl. Acad. Sci. U.S.A.">
        <title>Comparative genomics of Ceriporiopsis subvermispora and Phanerochaete chrysosporium provide insight into selective ligninolysis.</title>
        <authorList>
            <person name="Fernandez-Fueyo E."/>
            <person name="Ruiz-Duenas F.J."/>
            <person name="Ferreira P."/>
            <person name="Floudas D."/>
            <person name="Hibbett D.S."/>
            <person name="Canessa P."/>
            <person name="Larrondo L.F."/>
            <person name="James T.Y."/>
            <person name="Seelenfreund D."/>
            <person name="Lobos S."/>
            <person name="Polanco R."/>
            <person name="Tello M."/>
            <person name="Honda Y."/>
            <person name="Watanabe T."/>
            <person name="Watanabe T."/>
            <person name="Ryu J.S."/>
            <person name="Kubicek C.P."/>
            <person name="Schmoll M."/>
            <person name="Gaskell J."/>
            <person name="Hammel K.E."/>
            <person name="St John F.J."/>
            <person name="Vanden Wymelenberg A."/>
            <person name="Sabat G."/>
            <person name="Splinter BonDurant S."/>
            <person name="Syed K."/>
            <person name="Yadav J.S."/>
            <person name="Doddapaneni H."/>
            <person name="Subramanian V."/>
            <person name="Lavin J.L."/>
            <person name="Oguiza J.A."/>
            <person name="Perez G."/>
            <person name="Pisabarro A.G."/>
            <person name="Ramirez L."/>
            <person name="Santoyo F."/>
            <person name="Master E."/>
            <person name="Coutinho P.M."/>
            <person name="Henrissat B."/>
            <person name="Lombard V."/>
            <person name="Magnuson J.K."/>
            <person name="Kuees U."/>
            <person name="Hori C."/>
            <person name="Igarashi K."/>
            <person name="Samejima M."/>
            <person name="Held B.W."/>
            <person name="Barry K.W."/>
            <person name="LaButti K.M."/>
            <person name="Lapidus A."/>
            <person name="Lindquist E.A."/>
            <person name="Lucas S.M."/>
            <person name="Riley R."/>
            <person name="Salamov A.A."/>
            <person name="Hoffmeister D."/>
            <person name="Schwenk D."/>
            <person name="Hadar Y."/>
            <person name="Yarden O."/>
            <person name="de Vries R.P."/>
            <person name="Wiebenga A."/>
            <person name="Stenlid J."/>
            <person name="Eastwood D."/>
            <person name="Grigoriev I.V."/>
            <person name="Berka R.M."/>
            <person name="Blanchette R.A."/>
            <person name="Kersten P."/>
            <person name="Martinez A.T."/>
            <person name="Vicuna R."/>
            <person name="Cullen D."/>
        </authorList>
    </citation>
    <scope>NUCLEOTIDE SEQUENCE [LARGE SCALE GENOMIC DNA]</scope>
    <source>
        <strain evidence="4 5">B</strain>
    </source>
</reference>
<name>M2R4Y1_CERS8</name>
<dbReference type="InterPro" id="IPR050300">
    <property type="entry name" value="GDXG_lipolytic_enzyme"/>
</dbReference>
<keyword evidence="2" id="KW-0812">Transmembrane</keyword>
<evidence type="ECO:0000313" key="5">
    <source>
        <dbReference type="Proteomes" id="UP000016930"/>
    </source>
</evidence>
<dbReference type="AlphaFoldDB" id="M2R4Y1"/>
<evidence type="ECO:0000313" key="4">
    <source>
        <dbReference type="EMBL" id="EMD33262.1"/>
    </source>
</evidence>
<organism evidence="4 5">
    <name type="scientific">Ceriporiopsis subvermispora (strain B)</name>
    <name type="common">White-rot fungus</name>
    <name type="synonym">Gelatoporia subvermispora</name>
    <dbReference type="NCBI Taxonomy" id="914234"/>
    <lineage>
        <taxon>Eukaryota</taxon>
        <taxon>Fungi</taxon>
        <taxon>Dikarya</taxon>
        <taxon>Basidiomycota</taxon>
        <taxon>Agaricomycotina</taxon>
        <taxon>Agaricomycetes</taxon>
        <taxon>Polyporales</taxon>
        <taxon>Gelatoporiaceae</taxon>
        <taxon>Gelatoporia</taxon>
    </lineage>
</organism>
<evidence type="ECO:0000259" key="3">
    <source>
        <dbReference type="Pfam" id="PF07859"/>
    </source>
</evidence>
<dbReference type="PANTHER" id="PTHR48081:SF26">
    <property type="entry name" value="ALPHA_BETA HYDROLASE FOLD-3 DOMAIN-CONTAINING PROTEIN"/>
    <property type="match status" value="1"/>
</dbReference>
<dbReference type="STRING" id="914234.M2R4Y1"/>
<dbReference type="OrthoDB" id="2152029at2759"/>
<dbReference type="PANTHER" id="PTHR48081">
    <property type="entry name" value="AB HYDROLASE SUPERFAMILY PROTEIN C4A8.06C"/>
    <property type="match status" value="1"/>
</dbReference>
<dbReference type="InterPro" id="IPR029058">
    <property type="entry name" value="AB_hydrolase_fold"/>
</dbReference>
<sequence>MPQYFRYAVQPWKGLYIAYFVLFALFIRLPLWGFAAIWPGWRPRRSWSWLRTMRNYMNMSVVEFMQTIGMRLLPDVEENARNADKLGFVWVDPVPGTYVQGEIAQMAKTNGVVPARISGYWHGKRNPEGKFGYLAAPGEKVMYWLRGSGYVNGTSAPGSLPLEPMLTGIMAHSCGLITRTFGLDYRLSATHPHDPVNPYPAALIDVVSGYRYLVATLGFAPADVILMGDSSGGHLGLNLVRYLISASLPSLPPPGAVMLLHPSLDWALTHDMLRGSSMQRNYYADYVYAVFDSRYTAQALLGALPVQEIYTNAWLSPASLTIDTAGLFKDFPPTVVVAGEAEVSVDPMRTLRDRLRADNGPETITYLEYEDAFHEFIAMEWFEPQRTRALKDLEAWFEKVFLEK</sequence>
<proteinExistence type="predicted"/>